<name>A0A0K2UH80_LEPSM</name>
<protein>
    <submittedName>
        <fullName evidence="1">Uncharacterized protein</fullName>
    </submittedName>
</protein>
<dbReference type="AlphaFoldDB" id="A0A0K2UH80"/>
<proteinExistence type="predicted"/>
<accession>A0A0K2UH80</accession>
<dbReference type="EMBL" id="HACA01020202">
    <property type="protein sequence ID" value="CDW37563.1"/>
    <property type="molecule type" value="Transcribed_RNA"/>
</dbReference>
<sequence>ISKQFYLYNKIIIISVTNNIIKNHHGTWHRQNKDIFKKKKKLKSRKYSYTYYVEQLLLQ</sequence>
<organism evidence="1">
    <name type="scientific">Lepeophtheirus salmonis</name>
    <name type="common">Salmon louse</name>
    <name type="synonym">Caligus salmonis</name>
    <dbReference type="NCBI Taxonomy" id="72036"/>
    <lineage>
        <taxon>Eukaryota</taxon>
        <taxon>Metazoa</taxon>
        <taxon>Ecdysozoa</taxon>
        <taxon>Arthropoda</taxon>
        <taxon>Crustacea</taxon>
        <taxon>Multicrustacea</taxon>
        <taxon>Hexanauplia</taxon>
        <taxon>Copepoda</taxon>
        <taxon>Siphonostomatoida</taxon>
        <taxon>Caligidae</taxon>
        <taxon>Lepeophtheirus</taxon>
    </lineage>
</organism>
<reference evidence="1" key="1">
    <citation type="submission" date="2014-05" db="EMBL/GenBank/DDBJ databases">
        <authorList>
            <person name="Chronopoulou M."/>
        </authorList>
    </citation>
    <scope>NUCLEOTIDE SEQUENCE</scope>
    <source>
        <tissue evidence="1">Whole organism</tissue>
    </source>
</reference>
<feature type="non-terminal residue" evidence="1">
    <location>
        <position position="1"/>
    </location>
</feature>
<evidence type="ECO:0000313" key="1">
    <source>
        <dbReference type="EMBL" id="CDW37563.1"/>
    </source>
</evidence>